<feature type="region of interest" description="Disordered" evidence="5">
    <location>
        <begin position="623"/>
        <end position="674"/>
    </location>
</feature>
<dbReference type="InterPro" id="IPR035979">
    <property type="entry name" value="RBD_domain_sf"/>
</dbReference>
<dbReference type="Gene3D" id="1.10.1900.10">
    <property type="entry name" value="c-terminal domain of poly(a) binding protein"/>
    <property type="match status" value="2"/>
</dbReference>
<dbReference type="GO" id="GO:0003723">
    <property type="term" value="F:RNA binding"/>
    <property type="evidence" value="ECO:0007669"/>
    <property type="project" value="UniProtKB-UniRule"/>
</dbReference>
<proteinExistence type="inferred from homology"/>
<protein>
    <submittedName>
        <fullName evidence="7">Polyadenylate-binding protein 4</fullName>
    </submittedName>
</protein>
<feature type="compositionally biased region" description="Polar residues" evidence="5">
    <location>
        <begin position="280"/>
        <end position="290"/>
    </location>
</feature>
<organism evidence="7 8">
    <name type="scientific">Thanatephorus cucumeris (strain AG1-IB / isolate 7/3/14)</name>
    <name type="common">Lettuce bottom rot fungus</name>
    <name type="synonym">Rhizoctonia solani</name>
    <dbReference type="NCBI Taxonomy" id="1108050"/>
    <lineage>
        <taxon>Eukaryota</taxon>
        <taxon>Fungi</taxon>
        <taxon>Dikarya</taxon>
        <taxon>Basidiomycota</taxon>
        <taxon>Agaricomycotina</taxon>
        <taxon>Agaricomycetes</taxon>
        <taxon>Cantharellales</taxon>
        <taxon>Ceratobasidiaceae</taxon>
        <taxon>Rhizoctonia</taxon>
        <taxon>Rhizoctonia solani AG-1</taxon>
    </lineage>
</organism>
<evidence type="ECO:0000256" key="4">
    <source>
        <dbReference type="PROSITE-ProRule" id="PRU00176"/>
    </source>
</evidence>
<feature type="compositionally biased region" description="Polar residues" evidence="5">
    <location>
        <begin position="386"/>
        <end position="401"/>
    </location>
</feature>
<feature type="region of interest" description="Disordered" evidence="5">
    <location>
        <begin position="230"/>
        <end position="290"/>
    </location>
</feature>
<evidence type="ECO:0000256" key="3">
    <source>
        <dbReference type="ARBA" id="ARBA00022884"/>
    </source>
</evidence>
<keyword evidence="3 4" id="KW-0694">RNA-binding</keyword>
<evidence type="ECO:0000256" key="2">
    <source>
        <dbReference type="ARBA" id="ARBA00022737"/>
    </source>
</evidence>
<dbReference type="InterPro" id="IPR012677">
    <property type="entry name" value="Nucleotide-bd_a/b_plait_sf"/>
</dbReference>
<feature type="region of interest" description="Disordered" evidence="5">
    <location>
        <begin position="516"/>
        <end position="564"/>
    </location>
</feature>
<dbReference type="PANTHER" id="PTHR24012">
    <property type="entry name" value="RNA BINDING PROTEIN"/>
    <property type="match status" value="1"/>
</dbReference>
<dbReference type="InterPro" id="IPR002004">
    <property type="entry name" value="PABP_HYD_C"/>
</dbReference>
<evidence type="ECO:0000256" key="5">
    <source>
        <dbReference type="SAM" id="MobiDB-lite"/>
    </source>
</evidence>
<feature type="region of interest" description="Disordered" evidence="5">
    <location>
        <begin position="381"/>
        <end position="412"/>
    </location>
</feature>
<name>A0A0B7FLU6_THACB</name>
<dbReference type="Pfam" id="PF00658">
    <property type="entry name" value="MLLE"/>
    <property type="match status" value="1"/>
</dbReference>
<feature type="domain" description="RRM" evidence="6">
    <location>
        <begin position="147"/>
        <end position="221"/>
    </location>
</feature>
<dbReference type="Gene3D" id="3.30.70.330">
    <property type="match status" value="3"/>
</dbReference>
<dbReference type="STRING" id="1108050.A0A0B7FLU6"/>
<dbReference type="CDD" id="cd00590">
    <property type="entry name" value="RRM_SF"/>
    <property type="match status" value="1"/>
</dbReference>
<accession>A0A0B7FLU6</accession>
<comment type="similarity">
    <text evidence="1">Belongs to the polyadenylate-binding protein type-1 family.</text>
</comment>
<reference evidence="7 8" key="1">
    <citation type="submission" date="2014-11" db="EMBL/GenBank/DDBJ databases">
        <authorList>
            <person name="Wibberg Daniel"/>
        </authorList>
    </citation>
    <scope>NUCLEOTIDE SEQUENCE [LARGE SCALE GENOMIC DNA]</scope>
    <source>
        <strain evidence="7">Rhizoctonia solani AG1-IB 7/3/14</strain>
    </source>
</reference>
<dbReference type="PROSITE" id="PS50102">
    <property type="entry name" value="RRM"/>
    <property type="match status" value="2"/>
</dbReference>
<dbReference type="SUPFAM" id="SSF54928">
    <property type="entry name" value="RNA-binding domain, RBD"/>
    <property type="match status" value="2"/>
</dbReference>
<dbReference type="Proteomes" id="UP000059188">
    <property type="component" value="Unassembled WGS sequence"/>
</dbReference>
<dbReference type="SUPFAM" id="SSF63570">
    <property type="entry name" value="PABC (PABP) domain"/>
    <property type="match status" value="2"/>
</dbReference>
<dbReference type="OrthoDB" id="6159137at2759"/>
<evidence type="ECO:0000256" key="1">
    <source>
        <dbReference type="ARBA" id="ARBA00008557"/>
    </source>
</evidence>
<keyword evidence="8" id="KW-1185">Reference proteome</keyword>
<evidence type="ECO:0000313" key="8">
    <source>
        <dbReference type="Proteomes" id="UP000059188"/>
    </source>
</evidence>
<dbReference type="AlphaFoldDB" id="A0A0B7FLU6"/>
<feature type="compositionally biased region" description="Low complexity" evidence="5">
    <location>
        <begin position="653"/>
        <end position="674"/>
    </location>
</feature>
<feature type="domain" description="RRM" evidence="6">
    <location>
        <begin position="299"/>
        <end position="376"/>
    </location>
</feature>
<evidence type="ECO:0000313" key="7">
    <source>
        <dbReference type="EMBL" id="CEL57909.1"/>
    </source>
</evidence>
<feature type="compositionally biased region" description="Low complexity" evidence="5">
    <location>
        <begin position="517"/>
        <end position="550"/>
    </location>
</feature>
<feature type="compositionally biased region" description="Low complexity" evidence="5">
    <location>
        <begin position="628"/>
        <end position="638"/>
    </location>
</feature>
<dbReference type="InterPro" id="IPR000504">
    <property type="entry name" value="RRM_dom"/>
</dbReference>
<evidence type="ECO:0000259" key="6">
    <source>
        <dbReference type="PROSITE" id="PS50102"/>
    </source>
</evidence>
<dbReference type="InterPro" id="IPR036053">
    <property type="entry name" value="PABP-dom"/>
</dbReference>
<dbReference type="EMBL" id="LN679102">
    <property type="protein sequence ID" value="CEL57909.1"/>
    <property type="molecule type" value="Genomic_DNA"/>
</dbReference>
<dbReference type="Pfam" id="PF00076">
    <property type="entry name" value="RRM_1"/>
    <property type="match status" value="3"/>
</dbReference>
<dbReference type="SMART" id="SM00360">
    <property type="entry name" value="RRM"/>
    <property type="match status" value="3"/>
</dbReference>
<sequence length="788" mass="84963">MKHWLGGGESVECLQRPRLTKITTMMSAPYPQYPASPPAAVQYVPRPPDAAPGAHPFLREPKLYISDLNPLVTDLDLAHAFEYCVPFRPTVVRDGSGQPISGHVEFKHPERAEKALATLNGALIPNTQFYLHLSPFASQATPPPLATPRLVKHLPPGTNDSILYDLFRPYGPLSSAKMEASFGAESGIVHFWNEDDAAAAEQAMHCADVGGRNIAVIVFQQPRRAPSAQEQFNPSHAAQGFGPSFPFTPPRETNPYATSRTPPHRSPHSPPIPFVHGPGQQVQYAPQGSGSHSGLIDPCNLFCKNLDPEIDSNKLFTHFKPFGQIVSARVMRNDAGQSRGFGFVSYQSPEQASAALQAMNGVHLGSKQIAVRLHEPKQLRQEKLQQRFSPRTRSGATSPTPSEGADSIYSAFSPDRESIRERAVRRSSGSYYAAALNGTLNVPMEYAELSALSPIVRRDVLTGELTRRLKSTEGVDETEVEALVGAMTSMDLKEIVDGIQSPSLFAEQLVHARQNVSGLNSNGGSPPGSDAGVEGSRASPPRTSSPSGSAMFGSDGSKQSERERLARAVAKIEPKKAQEITDLLLSLSKKERALCLFNTDYLRTKVSEAKDVIEVLLDDKPEADATQKPKAAPKTPQKSGTGPAVDVSPSTPPLSSRGASAAASPTPTTPSHPTVHTLATLAKLPASEIVMLAGSPSATGLPLPKADPTVVKTTDEWIDGLQDKTLHQQKQTVGDKLFRVIKAFGIKQAPKLTIALLDREDLRALAHLMNSYPAVLKEKVLLIVPELK</sequence>
<gene>
    <name evidence="7" type="ORF">RSOLAG1IB_02653</name>
</gene>
<keyword evidence="2" id="KW-0677">Repeat</keyword>